<dbReference type="Proteomes" id="UP000242656">
    <property type="component" value="Unassembled WGS sequence"/>
</dbReference>
<keyword evidence="1" id="KW-0472">Membrane</keyword>
<name>A0A2B0MSH3_BACCE</name>
<organism evidence="2 3">
    <name type="scientific">Bacillus cereus</name>
    <dbReference type="NCBI Taxonomy" id="1396"/>
    <lineage>
        <taxon>Bacteria</taxon>
        <taxon>Bacillati</taxon>
        <taxon>Bacillota</taxon>
        <taxon>Bacilli</taxon>
        <taxon>Bacillales</taxon>
        <taxon>Bacillaceae</taxon>
        <taxon>Bacillus</taxon>
        <taxon>Bacillus cereus group</taxon>
    </lineage>
</organism>
<proteinExistence type="predicted"/>
<evidence type="ECO:0000313" key="3">
    <source>
        <dbReference type="Proteomes" id="UP000242656"/>
    </source>
</evidence>
<keyword evidence="1" id="KW-0812">Transmembrane</keyword>
<evidence type="ECO:0000313" key="2">
    <source>
        <dbReference type="EMBL" id="PFK47097.1"/>
    </source>
</evidence>
<sequence>MIALAFIFGAIFTAWGFYRIKNDFRKNKKKNNIISFLLQGGASGIGQLVGGIIFITIGIFALITK</sequence>
<dbReference type="RefSeq" id="WP_098489463.1">
    <property type="nucleotide sequence ID" value="NZ_NUWN01000008.1"/>
</dbReference>
<dbReference type="EMBL" id="NUWN01000008">
    <property type="protein sequence ID" value="PFK47097.1"/>
    <property type="molecule type" value="Genomic_DNA"/>
</dbReference>
<reference evidence="2 3" key="1">
    <citation type="submission" date="2017-09" db="EMBL/GenBank/DDBJ databases">
        <title>Large-scale bioinformatics analysis of Bacillus genomes uncovers conserved roles of natural products in bacterial physiology.</title>
        <authorList>
            <consortium name="Agbiome Team Llc"/>
            <person name="Bleich R.M."/>
            <person name="Grubbs K.J."/>
            <person name="Santa Maria K.C."/>
            <person name="Allen S.E."/>
            <person name="Farag S."/>
            <person name="Shank E.A."/>
            <person name="Bowers A."/>
        </authorList>
    </citation>
    <scope>NUCLEOTIDE SEQUENCE [LARGE SCALE GENOMIC DNA]</scope>
    <source>
        <strain evidence="2 3">AFS083043</strain>
    </source>
</reference>
<feature type="transmembrane region" description="Helical" evidence="1">
    <location>
        <begin position="40"/>
        <end position="63"/>
    </location>
</feature>
<dbReference type="AlphaFoldDB" id="A0A2B0MSH3"/>
<comment type="caution">
    <text evidence="2">The sequence shown here is derived from an EMBL/GenBank/DDBJ whole genome shotgun (WGS) entry which is preliminary data.</text>
</comment>
<accession>A0A2B0MSH3</accession>
<keyword evidence="1" id="KW-1133">Transmembrane helix</keyword>
<protein>
    <submittedName>
        <fullName evidence="2">Uncharacterized protein</fullName>
    </submittedName>
</protein>
<gene>
    <name evidence="2" type="ORF">COI93_02175</name>
</gene>
<evidence type="ECO:0000256" key="1">
    <source>
        <dbReference type="SAM" id="Phobius"/>
    </source>
</evidence>